<feature type="domain" description="Tryptophan synthase beta chain-like PALP" evidence="14">
    <location>
        <begin position="7"/>
        <end position="290"/>
    </location>
</feature>
<dbReference type="Pfam" id="PF00291">
    <property type="entry name" value="PALP"/>
    <property type="match status" value="1"/>
</dbReference>
<feature type="modified residue" description="N6-(pyridoxal phosphate)lysine" evidence="12">
    <location>
        <position position="44"/>
    </location>
</feature>
<evidence type="ECO:0000256" key="9">
    <source>
        <dbReference type="ARBA" id="ARBA00023192"/>
    </source>
</evidence>
<dbReference type="GO" id="GO:0004124">
    <property type="term" value="F:cysteine synthase activity"/>
    <property type="evidence" value="ECO:0007669"/>
    <property type="project" value="UniProtKB-UniRule"/>
</dbReference>
<evidence type="ECO:0000256" key="2">
    <source>
        <dbReference type="ARBA" id="ARBA00004962"/>
    </source>
</evidence>
<sequence>MKVVDNILQLIGDTPIMKLNKIVDSNAADVYIKLELFNPSGSIKDRITLYMIESAELRGELKPGGTIVEPTSGNTGISLALVGISKGYEVILTMPDTVSIERKRLLEAYGVKLILTSGSGGMSGAVKKAKELIAKNPNYFMPNQFEDPVNSEAHKDITATEILKAMNQNIDAFVAGVGTGGTITGIGEALKESIDNIEIIAVEPAEAPILSDGISKPHIVQGIGVDFVPKVLNMNILDRIITVEKEEIIETVQRLAVEEGILVGISSGAAVAAAIKVAEELDREQKVVTMAFDNGERYLSTSLF</sequence>
<evidence type="ECO:0000256" key="11">
    <source>
        <dbReference type="PIRSR" id="PIRSR605856-50"/>
    </source>
</evidence>
<evidence type="ECO:0000256" key="3">
    <source>
        <dbReference type="ARBA" id="ARBA00007103"/>
    </source>
</evidence>
<dbReference type="PROSITE" id="PS00901">
    <property type="entry name" value="CYS_SYNTHASE"/>
    <property type="match status" value="1"/>
</dbReference>
<evidence type="ECO:0000256" key="8">
    <source>
        <dbReference type="ARBA" id="ARBA00022898"/>
    </source>
</evidence>
<evidence type="ECO:0000313" key="15">
    <source>
        <dbReference type="EMBL" id="SJZ78598.1"/>
    </source>
</evidence>
<evidence type="ECO:0000256" key="4">
    <source>
        <dbReference type="ARBA" id="ARBA00012681"/>
    </source>
</evidence>
<keyword evidence="16" id="KW-1185">Reference proteome</keyword>
<evidence type="ECO:0000256" key="13">
    <source>
        <dbReference type="RuleBase" id="RU003985"/>
    </source>
</evidence>
<comment type="similarity">
    <text evidence="3 13">Belongs to the cysteine synthase/cystathionine beta-synthase family.</text>
</comment>
<dbReference type="SUPFAM" id="SSF53686">
    <property type="entry name" value="Tryptophan synthase beta subunit-like PLP-dependent enzymes"/>
    <property type="match status" value="1"/>
</dbReference>
<keyword evidence="9 13" id="KW-0198">Cysteine biosynthesis</keyword>
<keyword evidence="6 13" id="KW-0028">Amino-acid biosynthesis</keyword>
<protein>
    <recommendedName>
        <fullName evidence="5 13">Cysteine synthase</fullName>
        <ecNumber evidence="4 13">2.5.1.47</ecNumber>
    </recommendedName>
</protein>
<gene>
    <name evidence="15" type="ORF">SAMN02745118_01821</name>
</gene>
<comment type="cofactor">
    <cofactor evidence="1 11 13">
        <name>pyridoxal 5'-phosphate</name>
        <dbReference type="ChEBI" id="CHEBI:597326"/>
    </cofactor>
</comment>
<name>A0A1T4NIK8_9FIRM</name>
<evidence type="ECO:0000256" key="7">
    <source>
        <dbReference type="ARBA" id="ARBA00022679"/>
    </source>
</evidence>
<dbReference type="NCBIfam" id="TIGR01136">
    <property type="entry name" value="cysKM"/>
    <property type="match status" value="1"/>
</dbReference>
<dbReference type="EC" id="2.5.1.47" evidence="4 13"/>
<accession>A0A1T4NIK8</accession>
<dbReference type="InterPro" id="IPR050214">
    <property type="entry name" value="Cys_Synth/Cystath_Beta-Synth"/>
</dbReference>
<dbReference type="InterPro" id="IPR001216">
    <property type="entry name" value="P-phosphate_BS"/>
</dbReference>
<evidence type="ECO:0000256" key="5">
    <source>
        <dbReference type="ARBA" id="ARBA00019371"/>
    </source>
</evidence>
<dbReference type="RefSeq" id="WP_078810274.1">
    <property type="nucleotide sequence ID" value="NZ_FUWM01000014.1"/>
</dbReference>
<comment type="pathway">
    <text evidence="2">Amino-acid biosynthesis; L-cysteine biosynthesis; L-cysteine from L-serine: step 2/2.</text>
</comment>
<dbReference type="STRING" id="142842.SAMN02745118_01821"/>
<dbReference type="AlphaFoldDB" id="A0A1T4NIK8"/>
<dbReference type="InterPro" id="IPR036052">
    <property type="entry name" value="TrpB-like_PALP_sf"/>
</dbReference>
<dbReference type="FunFam" id="3.40.50.1100:FF:000118">
    <property type="entry name" value="Related to CYS4-cystathionine beta-synthase"/>
    <property type="match status" value="1"/>
</dbReference>
<dbReference type="UniPathway" id="UPA00136">
    <property type="reaction ID" value="UER00200"/>
</dbReference>
<evidence type="ECO:0000259" key="14">
    <source>
        <dbReference type="Pfam" id="PF00291"/>
    </source>
</evidence>
<evidence type="ECO:0000256" key="1">
    <source>
        <dbReference type="ARBA" id="ARBA00001933"/>
    </source>
</evidence>
<keyword evidence="8 11" id="KW-0663">Pyridoxal phosphate</keyword>
<comment type="catalytic activity">
    <reaction evidence="10 13">
        <text>O-acetyl-L-serine + hydrogen sulfide = L-cysteine + acetate</text>
        <dbReference type="Rhea" id="RHEA:14829"/>
        <dbReference type="ChEBI" id="CHEBI:29919"/>
        <dbReference type="ChEBI" id="CHEBI:30089"/>
        <dbReference type="ChEBI" id="CHEBI:35235"/>
        <dbReference type="ChEBI" id="CHEBI:58340"/>
        <dbReference type="EC" id="2.5.1.47"/>
    </reaction>
</comment>
<evidence type="ECO:0000256" key="10">
    <source>
        <dbReference type="ARBA" id="ARBA00047931"/>
    </source>
</evidence>
<reference evidence="16" key="1">
    <citation type="submission" date="2017-02" db="EMBL/GenBank/DDBJ databases">
        <authorList>
            <person name="Varghese N."/>
            <person name="Submissions S."/>
        </authorList>
    </citation>
    <scope>NUCLEOTIDE SEQUENCE [LARGE SCALE GENOMIC DNA]</scope>
    <source>
        <strain evidence="16">ATCC BAA-73</strain>
    </source>
</reference>
<feature type="binding site" evidence="11">
    <location>
        <position position="74"/>
    </location>
    <ligand>
        <name>pyridoxal 5'-phosphate</name>
        <dbReference type="ChEBI" id="CHEBI:597326"/>
    </ligand>
</feature>
<dbReference type="NCBIfam" id="TIGR01139">
    <property type="entry name" value="cysK"/>
    <property type="match status" value="1"/>
</dbReference>
<dbReference type="EMBL" id="FUWM01000014">
    <property type="protein sequence ID" value="SJZ78598.1"/>
    <property type="molecule type" value="Genomic_DNA"/>
</dbReference>
<dbReference type="CDD" id="cd01561">
    <property type="entry name" value="CBS_like"/>
    <property type="match status" value="1"/>
</dbReference>
<dbReference type="OrthoDB" id="9808024at2"/>
<dbReference type="InterPro" id="IPR005859">
    <property type="entry name" value="CysK"/>
</dbReference>
<feature type="binding site" evidence="11">
    <location>
        <begin position="178"/>
        <end position="182"/>
    </location>
    <ligand>
        <name>pyridoxal 5'-phosphate</name>
        <dbReference type="ChEBI" id="CHEBI:597326"/>
    </ligand>
</feature>
<dbReference type="Gene3D" id="3.40.50.1100">
    <property type="match status" value="2"/>
</dbReference>
<evidence type="ECO:0000313" key="16">
    <source>
        <dbReference type="Proteomes" id="UP000190625"/>
    </source>
</evidence>
<feature type="binding site" evidence="11">
    <location>
        <position position="266"/>
    </location>
    <ligand>
        <name>pyridoxal 5'-phosphate</name>
        <dbReference type="ChEBI" id="CHEBI:597326"/>
    </ligand>
</feature>
<dbReference type="InterPro" id="IPR005856">
    <property type="entry name" value="Cys_synth"/>
</dbReference>
<dbReference type="InterPro" id="IPR001926">
    <property type="entry name" value="TrpB-like_PALP"/>
</dbReference>
<keyword evidence="7 13" id="KW-0808">Transferase</keyword>
<proteinExistence type="inferred from homology"/>
<dbReference type="PANTHER" id="PTHR10314">
    <property type="entry name" value="CYSTATHIONINE BETA-SYNTHASE"/>
    <property type="match status" value="1"/>
</dbReference>
<dbReference type="Proteomes" id="UP000190625">
    <property type="component" value="Unassembled WGS sequence"/>
</dbReference>
<dbReference type="FunFam" id="3.40.50.1100:FF:000003">
    <property type="entry name" value="Cystathionine beta-synthase"/>
    <property type="match status" value="1"/>
</dbReference>
<evidence type="ECO:0000256" key="12">
    <source>
        <dbReference type="PIRSR" id="PIRSR605856-51"/>
    </source>
</evidence>
<evidence type="ECO:0000256" key="6">
    <source>
        <dbReference type="ARBA" id="ARBA00022605"/>
    </source>
</evidence>
<dbReference type="GO" id="GO:0006535">
    <property type="term" value="P:cysteine biosynthetic process from serine"/>
    <property type="evidence" value="ECO:0007669"/>
    <property type="project" value="UniProtKB-UniRule"/>
</dbReference>
<organism evidence="15 16">
    <name type="scientific">Selenihalanaerobacter shriftii</name>
    <dbReference type="NCBI Taxonomy" id="142842"/>
    <lineage>
        <taxon>Bacteria</taxon>
        <taxon>Bacillati</taxon>
        <taxon>Bacillota</taxon>
        <taxon>Clostridia</taxon>
        <taxon>Halanaerobiales</taxon>
        <taxon>Halobacteroidaceae</taxon>
        <taxon>Selenihalanaerobacter</taxon>
    </lineage>
</organism>